<dbReference type="InterPro" id="IPR021607">
    <property type="entry name" value="DUF3224"/>
</dbReference>
<accession>A0A7X5UTG3</accession>
<evidence type="ECO:0000313" key="1">
    <source>
        <dbReference type="EMBL" id="NIJ13921.1"/>
    </source>
</evidence>
<protein>
    <recommendedName>
        <fullName evidence="3">DUF3224 domain-containing protein</fullName>
    </recommendedName>
</protein>
<dbReference type="Gene3D" id="2.40.350.10">
    <property type="entry name" value="SO1590-like"/>
    <property type="match status" value="1"/>
</dbReference>
<gene>
    <name evidence="1" type="ORF">FHU38_004265</name>
</gene>
<evidence type="ECO:0000313" key="2">
    <source>
        <dbReference type="Proteomes" id="UP000545493"/>
    </source>
</evidence>
<organism evidence="1 2">
    <name type="scientific">Saccharomonospora amisosensis</name>
    <dbReference type="NCBI Taxonomy" id="1128677"/>
    <lineage>
        <taxon>Bacteria</taxon>
        <taxon>Bacillati</taxon>
        <taxon>Actinomycetota</taxon>
        <taxon>Actinomycetes</taxon>
        <taxon>Pseudonocardiales</taxon>
        <taxon>Pseudonocardiaceae</taxon>
        <taxon>Saccharomonospora</taxon>
    </lineage>
</organism>
<dbReference type="Pfam" id="PF11528">
    <property type="entry name" value="DUF3224"/>
    <property type="match status" value="1"/>
</dbReference>
<dbReference type="AlphaFoldDB" id="A0A7X5UTG3"/>
<dbReference type="SUPFAM" id="SSF159238">
    <property type="entry name" value="SO1590-like"/>
    <property type="match status" value="1"/>
</dbReference>
<comment type="caution">
    <text evidence="1">The sequence shown here is derived from an EMBL/GenBank/DDBJ whole genome shotgun (WGS) entry which is preliminary data.</text>
</comment>
<keyword evidence="2" id="KW-1185">Reference proteome</keyword>
<dbReference type="Proteomes" id="UP000545493">
    <property type="component" value="Unassembled WGS sequence"/>
</dbReference>
<dbReference type="RefSeq" id="WP_167174189.1">
    <property type="nucleotide sequence ID" value="NZ_JAAOYM010000001.1"/>
</dbReference>
<reference evidence="1 2" key="1">
    <citation type="submission" date="2020-03" db="EMBL/GenBank/DDBJ databases">
        <title>Sequencing the genomes of 1000 actinobacteria strains.</title>
        <authorList>
            <person name="Klenk H.-P."/>
        </authorList>
    </citation>
    <scope>NUCLEOTIDE SEQUENCE [LARGE SCALE GENOMIC DNA]</scope>
    <source>
        <strain evidence="1 2">DSM 45685</strain>
    </source>
</reference>
<dbReference type="InterPro" id="IPR023159">
    <property type="entry name" value="SO1590-like_sf"/>
</dbReference>
<evidence type="ECO:0008006" key="3">
    <source>
        <dbReference type="Google" id="ProtNLM"/>
    </source>
</evidence>
<name>A0A7X5UTG3_9PSEU</name>
<dbReference type="EMBL" id="JAAOYM010000001">
    <property type="protein sequence ID" value="NIJ13921.1"/>
    <property type="molecule type" value="Genomic_DNA"/>
</dbReference>
<sequence length="140" mass="14779">MSENTFSMKTWDEQVVSGADDGPRYAHARATFSYRGLIEGSSTCDYLLYYDGTPHNGGQRAPGFERIAGSIEGREGSFVIRHDVAYGPDGIQDRFAVVPGSGTGGLAGIAGHGTAAGSEETVAYTFDYTLDGSSGARTRP</sequence>
<proteinExistence type="predicted"/>